<dbReference type="EMBL" id="PQFF01000425">
    <property type="protein sequence ID" value="RHZ50938.1"/>
    <property type="molecule type" value="Genomic_DNA"/>
</dbReference>
<comment type="caution">
    <text evidence="1">The sequence shown here is derived from an EMBL/GenBank/DDBJ whole genome shotgun (WGS) entry which is preliminary data.</text>
</comment>
<evidence type="ECO:0000313" key="2">
    <source>
        <dbReference type="Proteomes" id="UP000266861"/>
    </source>
</evidence>
<sequence>MKLGNNDNDNILYYQTGIALTLLKILEKKKYIYNNNNNNEGGITIMNRIDGINREGHFI</sequence>
<evidence type="ECO:0000313" key="1">
    <source>
        <dbReference type="EMBL" id="RHZ50938.1"/>
    </source>
</evidence>
<dbReference type="Proteomes" id="UP000266861">
    <property type="component" value="Unassembled WGS sequence"/>
</dbReference>
<name>A0A397GMI3_9GLOM</name>
<organism evidence="1 2">
    <name type="scientific">Diversispora epigaea</name>
    <dbReference type="NCBI Taxonomy" id="1348612"/>
    <lineage>
        <taxon>Eukaryota</taxon>
        <taxon>Fungi</taxon>
        <taxon>Fungi incertae sedis</taxon>
        <taxon>Mucoromycota</taxon>
        <taxon>Glomeromycotina</taxon>
        <taxon>Glomeromycetes</taxon>
        <taxon>Diversisporales</taxon>
        <taxon>Diversisporaceae</taxon>
        <taxon>Diversispora</taxon>
    </lineage>
</organism>
<keyword evidence="2" id="KW-1185">Reference proteome</keyword>
<proteinExistence type="predicted"/>
<reference evidence="1 2" key="1">
    <citation type="submission" date="2018-08" db="EMBL/GenBank/DDBJ databases">
        <title>Genome and evolution of the arbuscular mycorrhizal fungus Diversispora epigaea (formerly Glomus versiforme) and its bacterial endosymbionts.</title>
        <authorList>
            <person name="Sun X."/>
            <person name="Fei Z."/>
            <person name="Harrison M."/>
        </authorList>
    </citation>
    <scope>NUCLEOTIDE SEQUENCE [LARGE SCALE GENOMIC DNA]</scope>
    <source>
        <strain evidence="1 2">IT104</strain>
    </source>
</reference>
<protein>
    <submittedName>
        <fullName evidence="1">Uncharacterized protein</fullName>
    </submittedName>
</protein>
<gene>
    <name evidence="1" type="ORF">Glove_487g65</name>
</gene>
<accession>A0A397GMI3</accession>
<dbReference type="AlphaFoldDB" id="A0A397GMI3"/>